<dbReference type="OrthoDB" id="588261at2759"/>
<dbReference type="Proteomes" id="UP000729913">
    <property type="component" value="Unassembled WGS sequence"/>
</dbReference>
<feature type="transmembrane region" description="Helical" evidence="8">
    <location>
        <begin position="117"/>
        <end position="134"/>
    </location>
</feature>
<keyword evidence="5 8" id="KW-1133">Transmembrane helix</keyword>
<evidence type="ECO:0000256" key="1">
    <source>
        <dbReference type="ARBA" id="ARBA00004141"/>
    </source>
</evidence>
<dbReference type="GO" id="GO:0046872">
    <property type="term" value="F:metal ion binding"/>
    <property type="evidence" value="ECO:0007669"/>
    <property type="project" value="UniProtKB-KW"/>
</dbReference>
<keyword evidence="3 8" id="KW-0812">Transmembrane</keyword>
<proteinExistence type="predicted"/>
<name>A0A8J5R5H2_9HYME</name>
<comment type="subcellular location">
    <subcellularLocation>
        <location evidence="1">Membrane</location>
        <topology evidence="1">Multi-pass membrane protein</topology>
    </subcellularLocation>
</comment>
<evidence type="ECO:0000256" key="6">
    <source>
        <dbReference type="ARBA" id="ARBA00023004"/>
    </source>
</evidence>
<gene>
    <name evidence="9" type="ORF">G9C98_001518</name>
</gene>
<organism evidence="9 10">
    <name type="scientific">Cotesia typhae</name>
    <dbReference type="NCBI Taxonomy" id="2053667"/>
    <lineage>
        <taxon>Eukaryota</taxon>
        <taxon>Metazoa</taxon>
        <taxon>Ecdysozoa</taxon>
        <taxon>Arthropoda</taxon>
        <taxon>Hexapoda</taxon>
        <taxon>Insecta</taxon>
        <taxon>Pterygota</taxon>
        <taxon>Neoptera</taxon>
        <taxon>Endopterygota</taxon>
        <taxon>Hymenoptera</taxon>
        <taxon>Apocrita</taxon>
        <taxon>Ichneumonoidea</taxon>
        <taxon>Braconidae</taxon>
        <taxon>Microgastrinae</taxon>
        <taxon>Cotesia</taxon>
    </lineage>
</organism>
<evidence type="ECO:0000256" key="8">
    <source>
        <dbReference type="SAM" id="Phobius"/>
    </source>
</evidence>
<keyword evidence="10" id="KW-1185">Reference proteome</keyword>
<evidence type="ECO:0000256" key="4">
    <source>
        <dbReference type="ARBA" id="ARBA00022723"/>
    </source>
</evidence>
<keyword evidence="7 8" id="KW-0472">Membrane</keyword>
<dbReference type="GO" id="GO:0006121">
    <property type="term" value="P:mitochondrial electron transport, succinate to ubiquinone"/>
    <property type="evidence" value="ECO:0007669"/>
    <property type="project" value="TreeGrafter"/>
</dbReference>
<dbReference type="CDD" id="cd03499">
    <property type="entry name" value="SQR_TypeC_SdhC"/>
    <property type="match status" value="1"/>
</dbReference>
<dbReference type="GO" id="GO:0009055">
    <property type="term" value="F:electron transfer activity"/>
    <property type="evidence" value="ECO:0007669"/>
    <property type="project" value="InterPro"/>
</dbReference>
<comment type="caution">
    <text evidence="9">The sequence shown here is derived from an EMBL/GenBank/DDBJ whole genome shotgun (WGS) entry which is preliminary data.</text>
</comment>
<dbReference type="InterPro" id="IPR000701">
    <property type="entry name" value="SuccDH_FuR_B_TM-su"/>
</dbReference>
<dbReference type="AlphaFoldDB" id="A0A8J5R5H2"/>
<dbReference type="PANTHER" id="PTHR10978">
    <property type="entry name" value="SUCCINATE DEHYDROGENASE CYTOCHROME B560 SUBUNIT"/>
    <property type="match status" value="1"/>
</dbReference>
<evidence type="ECO:0000256" key="5">
    <source>
        <dbReference type="ARBA" id="ARBA00022989"/>
    </source>
</evidence>
<reference evidence="9" key="1">
    <citation type="submission" date="2020-03" db="EMBL/GenBank/DDBJ databases">
        <authorList>
            <person name="Chebbi M.A."/>
            <person name="Drezen J.M."/>
        </authorList>
    </citation>
    <scope>NUCLEOTIDE SEQUENCE</scope>
    <source>
        <tissue evidence="9">Whole body</tissue>
    </source>
</reference>
<keyword evidence="6" id="KW-0408">Iron</keyword>
<dbReference type="InterPro" id="IPR018495">
    <property type="entry name" value="Succ_DH_cyt_bsu_CS"/>
</dbReference>
<protein>
    <recommendedName>
        <fullName evidence="11">Succinate dehydrogenase cytochrome b560 subunit, mitochondrial</fullName>
    </recommendedName>
</protein>
<evidence type="ECO:0008006" key="11">
    <source>
        <dbReference type="Google" id="ProtNLM"/>
    </source>
</evidence>
<evidence type="ECO:0000256" key="7">
    <source>
        <dbReference type="ARBA" id="ARBA00023136"/>
    </source>
</evidence>
<dbReference type="InterPro" id="IPR014314">
    <property type="entry name" value="Succ_DH_cytb556"/>
</dbReference>
<dbReference type="PROSITE" id="PS01001">
    <property type="entry name" value="SDH_CYT_2"/>
    <property type="match status" value="1"/>
</dbReference>
<dbReference type="GO" id="GO:0005739">
    <property type="term" value="C:mitochondrion"/>
    <property type="evidence" value="ECO:0007669"/>
    <property type="project" value="GOC"/>
</dbReference>
<keyword evidence="4" id="KW-0479">Metal-binding</keyword>
<evidence type="ECO:0000256" key="3">
    <source>
        <dbReference type="ARBA" id="ARBA00022692"/>
    </source>
</evidence>
<dbReference type="GO" id="GO:0016020">
    <property type="term" value="C:membrane"/>
    <property type="evidence" value="ECO:0007669"/>
    <property type="project" value="UniProtKB-SubCell"/>
</dbReference>
<sequence>MAFNYTRLLCRNNLEINHFRGLFKSSSLNISSTVSKAAAVTACETYSEKNHRLKRPLSPHLSIYKPQLTSMLSISHRASGIVLAYYATGAGLTELFHPGGMSCLIDTVNAIGLPSPLLFLGKFALALPATFHYFNGIRHLNWDLGLFLTIKHVYGTGWAVVGISIASAFLLAAIF</sequence>
<dbReference type="NCBIfam" id="TIGR02970">
    <property type="entry name" value="succ_dehyd_cytB"/>
    <property type="match status" value="1"/>
</dbReference>
<evidence type="ECO:0000313" key="10">
    <source>
        <dbReference type="Proteomes" id="UP000729913"/>
    </source>
</evidence>
<dbReference type="PROSITE" id="PS01000">
    <property type="entry name" value="SDH_CYT_1"/>
    <property type="match status" value="1"/>
</dbReference>
<dbReference type="EMBL" id="JAAOIC020000027">
    <property type="protein sequence ID" value="KAG8040000.1"/>
    <property type="molecule type" value="Genomic_DNA"/>
</dbReference>
<accession>A0A8J5R5H2</accession>
<keyword evidence="2" id="KW-0349">Heme</keyword>
<dbReference type="GO" id="GO:0006099">
    <property type="term" value="P:tricarboxylic acid cycle"/>
    <property type="evidence" value="ECO:0007669"/>
    <property type="project" value="InterPro"/>
</dbReference>
<dbReference type="Pfam" id="PF01127">
    <property type="entry name" value="Sdh_cyt"/>
    <property type="match status" value="1"/>
</dbReference>
<reference evidence="9" key="2">
    <citation type="submission" date="2021-04" db="EMBL/GenBank/DDBJ databases">
        <title>Genome-wide patterns of bracovirus chromosomal integration into multiple host tissues during parasitism.</title>
        <authorList>
            <person name="Chebbi M.A.C."/>
        </authorList>
    </citation>
    <scope>NUCLEOTIDE SEQUENCE</scope>
    <source>
        <tissue evidence="9">Whole body</tissue>
    </source>
</reference>
<dbReference type="PANTHER" id="PTHR10978:SF5">
    <property type="entry name" value="SUCCINATE DEHYDROGENASE CYTOCHROME B560 SUBUNIT, MITOCHONDRIAL"/>
    <property type="match status" value="1"/>
</dbReference>
<evidence type="ECO:0000313" key="9">
    <source>
        <dbReference type="EMBL" id="KAG8040000.1"/>
    </source>
</evidence>
<evidence type="ECO:0000256" key="2">
    <source>
        <dbReference type="ARBA" id="ARBA00022617"/>
    </source>
</evidence>
<feature type="transmembrane region" description="Helical" evidence="8">
    <location>
        <begin position="154"/>
        <end position="174"/>
    </location>
</feature>